<evidence type="ECO:0000259" key="1">
    <source>
        <dbReference type="Pfam" id="PF06568"/>
    </source>
</evidence>
<dbReference type="AlphaFoldDB" id="A0A178L9S7"/>
<accession>A0A178L9S7</accession>
<evidence type="ECO:0000313" key="3">
    <source>
        <dbReference type="Proteomes" id="UP000078356"/>
    </source>
</evidence>
<comment type="caution">
    <text evidence="2">The sequence shown here is derived from an EMBL/GenBank/DDBJ whole genome shotgun (WGS) entry which is preliminary data.</text>
</comment>
<dbReference type="RefSeq" id="WP_064308829.1">
    <property type="nucleotide sequence ID" value="NZ_LWCR01000035.1"/>
</dbReference>
<evidence type="ECO:0000313" key="2">
    <source>
        <dbReference type="EMBL" id="OAN26340.1"/>
    </source>
</evidence>
<name>A0A178L9S7_9PSED</name>
<dbReference type="InterPro" id="IPR009506">
    <property type="entry name" value="YjiS-like"/>
</dbReference>
<proteinExistence type="predicted"/>
<dbReference type="EMBL" id="LWCR01000035">
    <property type="protein sequence ID" value="OAN26340.1"/>
    <property type="molecule type" value="Genomic_DNA"/>
</dbReference>
<dbReference type="OrthoDB" id="7306802at2"/>
<reference evidence="2 3" key="1">
    <citation type="submission" date="2016-04" db="EMBL/GenBank/DDBJ databases">
        <title>Draft Genome Sequences of Staphylococcus capitis Strain H36, S. capitis Strain H65, S. cohnii Strain H62, S. hominis Strain H69, Mycobacterium iranicum Strain H39, Plantibacter sp. Strain H53, Pseudomonas oryzihabitans Strain H72, and Microbacterium sp. Strain H83, isolated from residential settings.</title>
        <authorList>
            <person name="Lymperopoulou D."/>
            <person name="Adams R.I."/>
            <person name="Lindow S."/>
            <person name="Coil D.A."/>
            <person name="Jospin G."/>
            <person name="Eisen J.A."/>
        </authorList>
    </citation>
    <scope>NUCLEOTIDE SEQUENCE [LARGE SCALE GENOMIC DNA]</scope>
    <source>
        <strain evidence="2 3">H72</strain>
    </source>
</reference>
<feature type="domain" description="YjiS-like" evidence="1">
    <location>
        <begin position="28"/>
        <end position="62"/>
    </location>
</feature>
<organism evidence="2 3">
    <name type="scientific">Pseudomonas oryzihabitans</name>
    <dbReference type="NCBI Taxonomy" id="47885"/>
    <lineage>
        <taxon>Bacteria</taxon>
        <taxon>Pseudomonadati</taxon>
        <taxon>Pseudomonadota</taxon>
        <taxon>Gammaproteobacteria</taxon>
        <taxon>Pseudomonadales</taxon>
        <taxon>Pseudomonadaceae</taxon>
        <taxon>Pseudomonas</taxon>
    </lineage>
</organism>
<sequence>MARLATHHDSFARARGYLDVSCRLRRALAWLQRAMQVSRQRRALYRLDDSALHDLGLSRADAWQEADKPFWQQPAEEDGRRSC</sequence>
<protein>
    <recommendedName>
        <fullName evidence="1">YjiS-like domain-containing protein</fullName>
    </recommendedName>
</protein>
<gene>
    <name evidence="2" type="ORF">A4V15_22630</name>
</gene>
<dbReference type="Pfam" id="PF06568">
    <property type="entry name" value="YjiS-like"/>
    <property type="match status" value="1"/>
</dbReference>
<dbReference type="Proteomes" id="UP000078356">
    <property type="component" value="Unassembled WGS sequence"/>
</dbReference>